<dbReference type="SUPFAM" id="SSF117281">
    <property type="entry name" value="Kelch motif"/>
    <property type="match status" value="1"/>
</dbReference>
<gene>
    <name evidence="3" type="ORF">WMY93_016506</name>
</gene>
<proteinExistence type="predicted"/>
<dbReference type="Gene3D" id="2.120.10.80">
    <property type="entry name" value="Kelch-type beta propeller"/>
    <property type="match status" value="1"/>
</dbReference>
<dbReference type="PANTHER" id="PTHR46093:SF19">
    <property type="entry name" value="RAB9 EFFECTOR PROTEIN WITH KELCH MOTIFS-LIKE"/>
    <property type="match status" value="1"/>
</dbReference>
<sequence>MLEPYYDREQLDKPSPDQGAVLALSIAPATDSPLPLSNSLQVSDSVSLSGAEDGPCAQMNNHEEMAEQMKNGEGSVCPSKRWNHAMCLIDPDTAVLIGGETSGQNYSKDPFWKLELDSDFWFPMDSFSSEHVPLCSRGHTGLSYNELYILNTLTWKWTLVKTKGSVPTLAYHSACIYKKELFVFGGIKPSTLSGENFAVMPCTYSTQSLDCGLMEYAAVKCENIPPLPRGFHAAVSLSDNRILLSGGCSAIGVFQDVHIFDLDTRTWTSFSSVSFFQTTSWAQYNQSGLYYFKHR</sequence>
<dbReference type="PANTHER" id="PTHR46093">
    <property type="entry name" value="ACYL-COA-BINDING DOMAIN-CONTAINING PROTEIN 5"/>
    <property type="match status" value="1"/>
</dbReference>
<dbReference type="InterPro" id="IPR015915">
    <property type="entry name" value="Kelch-typ_b-propeller"/>
</dbReference>
<dbReference type="Proteomes" id="UP001460270">
    <property type="component" value="Unassembled WGS sequence"/>
</dbReference>
<dbReference type="AlphaFoldDB" id="A0AAW0NPV7"/>
<name>A0AAW0NPV7_9GOBI</name>
<dbReference type="Pfam" id="PF24681">
    <property type="entry name" value="Kelch_KLHDC2_KLHL20_DRC7"/>
    <property type="match status" value="1"/>
</dbReference>
<comment type="caution">
    <text evidence="3">The sequence shown here is derived from an EMBL/GenBank/DDBJ whole genome shotgun (WGS) entry which is preliminary data.</text>
</comment>
<evidence type="ECO:0000256" key="1">
    <source>
        <dbReference type="ARBA" id="ARBA00022441"/>
    </source>
</evidence>
<evidence type="ECO:0000313" key="3">
    <source>
        <dbReference type="EMBL" id="KAK7903899.1"/>
    </source>
</evidence>
<organism evidence="3 4">
    <name type="scientific">Mugilogobius chulae</name>
    <name type="common">yellowstripe goby</name>
    <dbReference type="NCBI Taxonomy" id="88201"/>
    <lineage>
        <taxon>Eukaryota</taxon>
        <taxon>Metazoa</taxon>
        <taxon>Chordata</taxon>
        <taxon>Craniata</taxon>
        <taxon>Vertebrata</taxon>
        <taxon>Euteleostomi</taxon>
        <taxon>Actinopterygii</taxon>
        <taxon>Neopterygii</taxon>
        <taxon>Teleostei</taxon>
        <taxon>Neoteleostei</taxon>
        <taxon>Acanthomorphata</taxon>
        <taxon>Gobiaria</taxon>
        <taxon>Gobiiformes</taxon>
        <taxon>Gobioidei</taxon>
        <taxon>Gobiidae</taxon>
        <taxon>Gobionellinae</taxon>
        <taxon>Mugilogobius</taxon>
    </lineage>
</organism>
<reference evidence="4" key="1">
    <citation type="submission" date="2024-04" db="EMBL/GenBank/DDBJ databases">
        <title>Salinicola lusitanus LLJ914,a marine bacterium isolated from the Okinawa Trough.</title>
        <authorList>
            <person name="Li J."/>
        </authorList>
    </citation>
    <scope>NUCLEOTIDE SEQUENCE [LARGE SCALE GENOMIC DNA]</scope>
</reference>
<evidence type="ECO:0000313" key="4">
    <source>
        <dbReference type="Proteomes" id="UP001460270"/>
    </source>
</evidence>
<keyword evidence="4" id="KW-1185">Reference proteome</keyword>
<evidence type="ECO:0000256" key="2">
    <source>
        <dbReference type="ARBA" id="ARBA00022737"/>
    </source>
</evidence>
<dbReference type="EMBL" id="JBBPFD010000012">
    <property type="protein sequence ID" value="KAK7903899.1"/>
    <property type="molecule type" value="Genomic_DNA"/>
</dbReference>
<keyword evidence="1" id="KW-0880">Kelch repeat</keyword>
<accession>A0AAW0NPV7</accession>
<protein>
    <submittedName>
        <fullName evidence="3">Uncharacterized protein</fullName>
    </submittedName>
</protein>
<keyword evidence="2" id="KW-0677">Repeat</keyword>